<dbReference type="Gene3D" id="3.40.50.1820">
    <property type="entry name" value="alpha/beta hydrolase"/>
    <property type="match status" value="1"/>
</dbReference>
<accession>A0ABS9VNS4</accession>
<name>A0ABS9VNS4_9SPHN</name>
<dbReference type="Pfam" id="PF00326">
    <property type="entry name" value="Peptidase_S9"/>
    <property type="match status" value="1"/>
</dbReference>
<proteinExistence type="predicted"/>
<gene>
    <name evidence="3" type="ORF">LZ016_11030</name>
</gene>
<evidence type="ECO:0000259" key="2">
    <source>
        <dbReference type="Pfam" id="PF00326"/>
    </source>
</evidence>
<feature type="domain" description="Peptidase S9 prolyl oligopeptidase catalytic" evidence="2">
    <location>
        <begin position="85"/>
        <end position="272"/>
    </location>
</feature>
<dbReference type="PANTHER" id="PTHR42776">
    <property type="entry name" value="SERINE PEPTIDASE S9 FAMILY MEMBER"/>
    <property type="match status" value="1"/>
</dbReference>
<dbReference type="InterPro" id="IPR029058">
    <property type="entry name" value="AB_hydrolase_fold"/>
</dbReference>
<dbReference type="RefSeq" id="WP_241447532.1">
    <property type="nucleotide sequence ID" value="NZ_JAKZHW010000002.1"/>
</dbReference>
<dbReference type="EMBL" id="JAKZHW010000002">
    <property type="protein sequence ID" value="MCH8616630.1"/>
    <property type="molecule type" value="Genomic_DNA"/>
</dbReference>
<evidence type="ECO:0000313" key="4">
    <source>
        <dbReference type="Proteomes" id="UP001203058"/>
    </source>
</evidence>
<evidence type="ECO:0000256" key="1">
    <source>
        <dbReference type="ARBA" id="ARBA00022801"/>
    </source>
</evidence>
<evidence type="ECO:0000313" key="3">
    <source>
        <dbReference type="EMBL" id="MCH8616630.1"/>
    </source>
</evidence>
<comment type="caution">
    <text evidence="3">The sequence shown here is derived from an EMBL/GenBank/DDBJ whole genome shotgun (WGS) entry which is preliminary data.</text>
</comment>
<protein>
    <submittedName>
        <fullName evidence="3">Prolyl oligopeptidase family serine peptidase</fullName>
    </submittedName>
</protein>
<keyword evidence="4" id="KW-1185">Reference proteome</keyword>
<dbReference type="InterPro" id="IPR001375">
    <property type="entry name" value="Peptidase_S9_cat"/>
</dbReference>
<keyword evidence="1" id="KW-0378">Hydrolase</keyword>
<organism evidence="3 4">
    <name type="scientific">Sphingomonas telluris</name>
    <dbReference type="NCBI Taxonomy" id="2907998"/>
    <lineage>
        <taxon>Bacteria</taxon>
        <taxon>Pseudomonadati</taxon>
        <taxon>Pseudomonadota</taxon>
        <taxon>Alphaproteobacteria</taxon>
        <taxon>Sphingomonadales</taxon>
        <taxon>Sphingomonadaceae</taxon>
        <taxon>Sphingomonas</taxon>
    </lineage>
</organism>
<reference evidence="3 4" key="1">
    <citation type="submission" date="2022-03" db="EMBL/GenBank/DDBJ databases">
        <authorList>
            <person name="Jo J.-H."/>
            <person name="Im W.-T."/>
        </authorList>
    </citation>
    <scope>NUCLEOTIDE SEQUENCE [LARGE SCALE GENOMIC DNA]</scope>
    <source>
        <strain evidence="3 4">SM33</strain>
    </source>
</reference>
<dbReference type="Proteomes" id="UP001203058">
    <property type="component" value="Unassembled WGS sequence"/>
</dbReference>
<dbReference type="SUPFAM" id="SSF53474">
    <property type="entry name" value="alpha/beta-Hydrolases"/>
    <property type="match status" value="1"/>
</dbReference>
<dbReference type="PANTHER" id="PTHR42776:SF4">
    <property type="entry name" value="ACYLAMINO-ACID-RELEASING ENZYME"/>
    <property type="match status" value="1"/>
</dbReference>
<sequence length="277" mass="30764">MPRISEARLVASLPTREEVEEHLAFRGFECRVITYASGGLKIAGLLWKPIDTTGKKHPLIIALRGGNNKFGPMEPWRYWGWHDFLKAGYVVLSSQYRGGPGSEGSDTFGSEADLNDVPNLIPLAKSLGYVDTDQVFAHGGSRGGMELYMLAHTGLPLIAMAIRAGLADIRRAFEARPKGLGSLTEMMTDYSADPDAALDRRSAVKWASELKVPTIIFHGTDDWRLSPQDSLDVANELQRAHIPYELHLYEADTHAIDLNQADMIKHTLAFFESRQTR</sequence>